<evidence type="ECO:0000256" key="1">
    <source>
        <dbReference type="SAM" id="MobiDB-lite"/>
    </source>
</evidence>
<protein>
    <submittedName>
        <fullName evidence="3">Tetratricopeptide repeat protein</fullName>
    </submittedName>
</protein>
<dbReference type="AlphaFoldDB" id="A0A0N4Z5I8"/>
<feature type="compositionally biased region" description="Polar residues" evidence="1">
    <location>
        <begin position="66"/>
        <end position="76"/>
    </location>
</feature>
<accession>A0A0N4Z5I8</accession>
<feature type="region of interest" description="Disordered" evidence="1">
    <location>
        <begin position="191"/>
        <end position="273"/>
    </location>
</feature>
<dbReference type="Proteomes" id="UP000038045">
    <property type="component" value="Unplaced"/>
</dbReference>
<reference evidence="3" key="1">
    <citation type="submission" date="2017-02" db="UniProtKB">
        <authorList>
            <consortium name="WormBaseParasite"/>
        </authorList>
    </citation>
    <scope>IDENTIFICATION</scope>
</reference>
<proteinExistence type="predicted"/>
<dbReference type="WBParaSite" id="PTRK_0000237500.1">
    <property type="protein sequence ID" value="PTRK_0000237500.1"/>
    <property type="gene ID" value="PTRK_0000237500"/>
</dbReference>
<feature type="region of interest" description="Disordered" evidence="1">
    <location>
        <begin position="49"/>
        <end position="77"/>
    </location>
</feature>
<organism evidence="2 3">
    <name type="scientific">Parastrongyloides trichosuri</name>
    <name type="common">Possum-specific nematode worm</name>
    <dbReference type="NCBI Taxonomy" id="131310"/>
    <lineage>
        <taxon>Eukaryota</taxon>
        <taxon>Metazoa</taxon>
        <taxon>Ecdysozoa</taxon>
        <taxon>Nematoda</taxon>
        <taxon>Chromadorea</taxon>
        <taxon>Rhabditida</taxon>
        <taxon>Tylenchina</taxon>
        <taxon>Panagrolaimomorpha</taxon>
        <taxon>Strongyloidoidea</taxon>
        <taxon>Strongyloididae</taxon>
        <taxon>Parastrongyloides</taxon>
    </lineage>
</organism>
<name>A0A0N4Z5I8_PARTI</name>
<sequence>CLSVHGGSSTTGRYCVERCRPAPVPVPSPAGSFSLVWRASGWPEAIGHRLGPDRPAVLADTPPPNQSAGHGRQTSGPDAAGCLAGLWRDRHHVQTALQSRGCLLQQSGRVLLLGRSADAVLAFGQAYGLAPRQPAGRSGTGLAEFREYFLLHPRSPDFPGESHPGVLGHEHWRHCLGSHCWSGLLQGKAQRPQYGGGCPGNRRDRGPDSALQESHGPTAHYRPLQRPGSQRNSGANCRPARTGDSIQARLADRPRRSKYRRRPDGGQGVSGNPLCYHARGCHRQQSEQLRRSSGRVCLAGRCLCRPDDQDRRGGPPVRHTGATWLARPRFLRRWRQARQSGCEAADELLRQSG</sequence>
<evidence type="ECO:0000313" key="3">
    <source>
        <dbReference type="WBParaSite" id="PTRK_0000237500.1"/>
    </source>
</evidence>
<keyword evidence="2" id="KW-1185">Reference proteome</keyword>
<evidence type="ECO:0000313" key="2">
    <source>
        <dbReference type="Proteomes" id="UP000038045"/>
    </source>
</evidence>